<dbReference type="InterPro" id="IPR000182">
    <property type="entry name" value="GNAT_dom"/>
</dbReference>
<protein>
    <submittedName>
        <fullName evidence="2">GCN5-related N-acetyltransferase</fullName>
    </submittedName>
    <submittedName>
        <fullName evidence="3">Ribosomal protein S18 acetylase RimI</fullName>
    </submittedName>
</protein>
<keyword evidence="2" id="KW-0808">Transferase</keyword>
<evidence type="ECO:0000313" key="4">
    <source>
        <dbReference type="Proteomes" id="UP000092605"/>
    </source>
</evidence>
<dbReference type="PATRIC" id="fig|1121328.3.peg.180"/>
<dbReference type="SUPFAM" id="SSF55729">
    <property type="entry name" value="Acyl-CoA N-acyltransferases (Nat)"/>
    <property type="match status" value="1"/>
</dbReference>
<evidence type="ECO:0000313" key="5">
    <source>
        <dbReference type="Proteomes" id="UP000323392"/>
    </source>
</evidence>
<reference evidence="3 5" key="2">
    <citation type="submission" date="2016-11" db="EMBL/GenBank/DDBJ databases">
        <authorList>
            <person name="Varghese N."/>
            <person name="Submissions S."/>
        </authorList>
    </citation>
    <scope>NUCLEOTIDE SEQUENCE [LARGE SCALE GENOMIC DNA]</scope>
    <source>
        <strain evidence="3 5">DSM 7308</strain>
    </source>
</reference>
<keyword evidence="3" id="KW-0687">Ribonucleoprotein</keyword>
<dbReference type="STRING" id="1121328.JWYL7_0182"/>
<dbReference type="PROSITE" id="PS51186">
    <property type="entry name" value="GNAT"/>
    <property type="match status" value="1"/>
</dbReference>
<dbReference type="Proteomes" id="UP000092605">
    <property type="component" value="Unassembled WGS sequence"/>
</dbReference>
<comment type="caution">
    <text evidence="2">The sequence shown here is derived from an EMBL/GenBank/DDBJ whole genome shotgun (WGS) entry which is preliminary data.</text>
</comment>
<accession>A0A150FNF0</accession>
<dbReference type="OrthoDB" id="9787920at2"/>
<keyword evidence="5" id="KW-1185">Reference proteome</keyword>
<dbReference type="AlphaFoldDB" id="A0A150FNF0"/>
<dbReference type="InterPro" id="IPR016181">
    <property type="entry name" value="Acyl_CoA_acyltransferase"/>
</dbReference>
<dbReference type="Gene3D" id="3.40.630.30">
    <property type="match status" value="1"/>
</dbReference>
<dbReference type="Proteomes" id="UP000323392">
    <property type="component" value="Unassembled WGS sequence"/>
</dbReference>
<evidence type="ECO:0000259" key="1">
    <source>
        <dbReference type="PROSITE" id="PS51186"/>
    </source>
</evidence>
<dbReference type="GO" id="GO:0005840">
    <property type="term" value="C:ribosome"/>
    <property type="evidence" value="ECO:0007669"/>
    <property type="project" value="UniProtKB-KW"/>
</dbReference>
<proteinExistence type="predicted"/>
<dbReference type="CDD" id="cd04301">
    <property type="entry name" value="NAT_SF"/>
    <property type="match status" value="1"/>
</dbReference>
<evidence type="ECO:0000313" key="2">
    <source>
        <dbReference type="EMBL" id="KXZ39107.1"/>
    </source>
</evidence>
<dbReference type="RefSeq" id="WP_066067697.1">
    <property type="nucleotide sequence ID" value="NZ_FRBG01000007.1"/>
</dbReference>
<gene>
    <name evidence="2" type="ORF">JWYL7_0182</name>
    <name evidence="3" type="ORF">SAMN05661008_01094</name>
</gene>
<dbReference type="EMBL" id="FRBG01000007">
    <property type="protein sequence ID" value="SHK90226.1"/>
    <property type="molecule type" value="Genomic_DNA"/>
</dbReference>
<feature type="domain" description="N-acetyltransferase" evidence="1">
    <location>
        <begin position="1"/>
        <end position="170"/>
    </location>
</feature>
<keyword evidence="3" id="KW-0689">Ribosomal protein</keyword>
<name>A0A150FNF0_CLOPD</name>
<reference evidence="2 4" key="1">
    <citation type="submission" date="2016-02" db="EMBL/GenBank/DDBJ databases">
        <title>Draft genome sequence for Clostridium paradoxum JW-YL-7.</title>
        <authorList>
            <person name="Utturkar S.M."/>
            <person name="Lancaster A."/>
            <person name="Poole F.L."/>
            <person name="Adams M.W."/>
            <person name="Brown S.D."/>
        </authorList>
    </citation>
    <scope>NUCLEOTIDE SEQUENCE [LARGE SCALE GENOMIC DNA]</scope>
    <source>
        <strain evidence="2 4">JW-YL-7</strain>
    </source>
</reference>
<sequence length="171" mass="20352">MIIRRLEEKEYNLIENIDYYYESDKEFLLTKWIENNNIHFTLKLNDLENRFKRNLKLQTKDKYLKEIHINVIEQKGEIIGFIQLGFEENSNMAVIMNLWVREDKRRDKVGKKLLKSSKGYARYVNAKGVYAEIDSKNYPAINFLLSNDFNITGINEDILNNQVLIGMTFVF</sequence>
<dbReference type="GO" id="GO:0016747">
    <property type="term" value="F:acyltransferase activity, transferring groups other than amino-acyl groups"/>
    <property type="evidence" value="ECO:0007669"/>
    <property type="project" value="InterPro"/>
</dbReference>
<dbReference type="EMBL" id="LSFY01000001">
    <property type="protein sequence ID" value="KXZ39107.1"/>
    <property type="molecule type" value="Genomic_DNA"/>
</dbReference>
<dbReference type="Pfam" id="PF00583">
    <property type="entry name" value="Acetyltransf_1"/>
    <property type="match status" value="1"/>
</dbReference>
<evidence type="ECO:0000313" key="3">
    <source>
        <dbReference type="EMBL" id="SHK90226.1"/>
    </source>
</evidence>
<organism evidence="2 4">
    <name type="scientific">Alkalithermobacter thermoalcaliphilus JW-YL-7 = DSM 7308</name>
    <dbReference type="NCBI Taxonomy" id="1121328"/>
    <lineage>
        <taxon>Bacteria</taxon>
        <taxon>Bacillati</taxon>
        <taxon>Bacillota</taxon>
        <taxon>Clostridia</taxon>
        <taxon>Peptostreptococcales</taxon>
        <taxon>Tepidibacteraceae</taxon>
        <taxon>Alkalithermobacter</taxon>
    </lineage>
</organism>